<keyword evidence="2" id="KW-1133">Transmembrane helix</keyword>
<proteinExistence type="predicted"/>
<sequence>MNVLSAPNLLWSLYVDYLWNYQRGSWVYSVASTFRVLAFTIIVPFVLLTLLDVASYVIARTLGVIDETKASTSETVAGEAPTAEKSAALRSTPAYLTVPPLAYFRNPLEEGNPRLSGVGMFSPTPSQPPSPTMSRRELSQHMHNVPEKKPDHGRGPYETHREASRESSSGESSYTLLEAESGPEDAQLTLRKRAKQPKIQSEKASVS</sequence>
<feature type="compositionally biased region" description="Basic and acidic residues" evidence="1">
    <location>
        <begin position="134"/>
        <end position="165"/>
    </location>
</feature>
<dbReference type="HOGENOM" id="CLU_071669_1_0_1"/>
<gene>
    <name evidence="3" type="ORF">FIBRA_03187</name>
</gene>
<dbReference type="OrthoDB" id="3363417at2759"/>
<dbReference type="InParanoid" id="J4H296"/>
<feature type="compositionally biased region" description="Polar residues" evidence="1">
    <location>
        <begin position="198"/>
        <end position="207"/>
    </location>
</feature>
<dbReference type="Proteomes" id="UP000006352">
    <property type="component" value="Unassembled WGS sequence"/>
</dbReference>
<reference evidence="3 4" key="1">
    <citation type="journal article" date="2012" name="Appl. Environ. Microbiol.">
        <title>Short-read sequencing for genomic analysis of the brown rot fungus Fibroporia radiculosa.</title>
        <authorList>
            <person name="Tang J.D."/>
            <person name="Perkins A.D."/>
            <person name="Sonstegard T.S."/>
            <person name="Schroeder S.G."/>
            <person name="Burgess S.C."/>
            <person name="Diehl S.V."/>
        </authorList>
    </citation>
    <scope>NUCLEOTIDE SEQUENCE [LARGE SCALE GENOMIC DNA]</scope>
    <source>
        <strain evidence="3 4">TFFH 294</strain>
    </source>
</reference>
<evidence type="ECO:0000313" key="3">
    <source>
        <dbReference type="EMBL" id="CCM01139.1"/>
    </source>
</evidence>
<dbReference type="AlphaFoldDB" id="J4H296"/>
<accession>J4H296</accession>
<dbReference type="GeneID" id="24096050"/>
<evidence type="ECO:0000313" key="4">
    <source>
        <dbReference type="Proteomes" id="UP000006352"/>
    </source>
</evidence>
<keyword evidence="4" id="KW-1185">Reference proteome</keyword>
<feature type="transmembrane region" description="Helical" evidence="2">
    <location>
        <begin position="26"/>
        <end position="51"/>
    </location>
</feature>
<organism evidence="3 4">
    <name type="scientific">Fibroporia radiculosa</name>
    <dbReference type="NCBI Taxonomy" id="599839"/>
    <lineage>
        <taxon>Eukaryota</taxon>
        <taxon>Fungi</taxon>
        <taxon>Dikarya</taxon>
        <taxon>Basidiomycota</taxon>
        <taxon>Agaricomycotina</taxon>
        <taxon>Agaricomycetes</taxon>
        <taxon>Polyporales</taxon>
        <taxon>Fibroporiaceae</taxon>
        <taxon>Fibroporia</taxon>
    </lineage>
</organism>
<dbReference type="RefSeq" id="XP_012180422.1">
    <property type="nucleotide sequence ID" value="XM_012325032.1"/>
</dbReference>
<keyword evidence="2" id="KW-0472">Membrane</keyword>
<feature type="region of interest" description="Disordered" evidence="1">
    <location>
        <begin position="114"/>
        <end position="207"/>
    </location>
</feature>
<keyword evidence="2" id="KW-0812">Transmembrane</keyword>
<name>J4H296_9APHY</name>
<dbReference type="EMBL" id="HE797020">
    <property type="protein sequence ID" value="CCM01139.1"/>
    <property type="molecule type" value="Genomic_DNA"/>
</dbReference>
<protein>
    <submittedName>
        <fullName evidence="3">Uncharacterized protein</fullName>
    </submittedName>
</protein>
<evidence type="ECO:0000256" key="1">
    <source>
        <dbReference type="SAM" id="MobiDB-lite"/>
    </source>
</evidence>
<evidence type="ECO:0000256" key="2">
    <source>
        <dbReference type="SAM" id="Phobius"/>
    </source>
</evidence>